<evidence type="ECO:0000313" key="2">
    <source>
        <dbReference type="EMBL" id="QNB46543.1"/>
    </source>
</evidence>
<keyword evidence="1" id="KW-1133">Transmembrane helix</keyword>
<proteinExistence type="predicted"/>
<organism evidence="2 3">
    <name type="scientific">Thermanaerosceptrum fracticalcis</name>
    <dbReference type="NCBI Taxonomy" id="1712410"/>
    <lineage>
        <taxon>Bacteria</taxon>
        <taxon>Bacillati</taxon>
        <taxon>Bacillota</taxon>
        <taxon>Clostridia</taxon>
        <taxon>Eubacteriales</taxon>
        <taxon>Peptococcaceae</taxon>
        <taxon>Thermanaerosceptrum</taxon>
    </lineage>
</organism>
<keyword evidence="1" id="KW-0472">Membrane</keyword>
<reference evidence="2 3" key="1">
    <citation type="journal article" date="2019" name="Front. Microbiol.">
        <title>Thermoanaerosceptrum fracticalcis gen. nov. sp. nov., a Novel Fumarate-Fermenting Microorganism From a Deep Fractured Carbonate Aquifer of the US Great Basin.</title>
        <authorList>
            <person name="Hamilton-Brehm S.D."/>
            <person name="Stewart L.E."/>
            <person name="Zavarin M."/>
            <person name="Caldwell M."/>
            <person name="Lawson P.A."/>
            <person name="Onstott T.C."/>
            <person name="Grzymski J."/>
            <person name="Neveux I."/>
            <person name="Lollar B.S."/>
            <person name="Russell C.E."/>
            <person name="Moser D.P."/>
        </authorList>
    </citation>
    <scope>NUCLEOTIDE SEQUENCE [LARGE SCALE GENOMIC DNA]</scope>
    <source>
        <strain evidence="2 3">DRI-13</strain>
    </source>
</reference>
<dbReference type="OrthoDB" id="1721427at2"/>
<dbReference type="KEGG" id="tfr:BR63_09605"/>
<dbReference type="AlphaFoldDB" id="A0A7G6E389"/>
<keyword evidence="1" id="KW-0812">Transmembrane</keyword>
<accession>A0A7G6E389</accession>
<evidence type="ECO:0000313" key="3">
    <source>
        <dbReference type="Proteomes" id="UP000515847"/>
    </source>
</evidence>
<protein>
    <submittedName>
        <fullName evidence="2">Uncharacterized protein</fullName>
    </submittedName>
</protein>
<feature type="transmembrane region" description="Helical" evidence="1">
    <location>
        <begin position="21"/>
        <end position="39"/>
    </location>
</feature>
<name>A0A7G6E389_THEFR</name>
<dbReference type="Gene3D" id="2.50.20.20">
    <property type="match status" value="1"/>
</dbReference>
<gene>
    <name evidence="2" type="ORF">BR63_09605</name>
</gene>
<dbReference type="RefSeq" id="WP_034422127.1">
    <property type="nucleotide sequence ID" value="NZ_CP045798.1"/>
</dbReference>
<evidence type="ECO:0000256" key="1">
    <source>
        <dbReference type="SAM" id="Phobius"/>
    </source>
</evidence>
<dbReference type="EMBL" id="CP045798">
    <property type="protein sequence ID" value="QNB46543.1"/>
    <property type="molecule type" value="Genomic_DNA"/>
</dbReference>
<dbReference type="Proteomes" id="UP000515847">
    <property type="component" value="Chromosome"/>
</dbReference>
<keyword evidence="3" id="KW-1185">Reference proteome</keyword>
<sequence>MRLVPKFPIAVFNIKKVPWKWLLVSLLILALGLGGFYLYEEVTQPDPQEAVKQGLVKTLGAKSYRYEAIAKRTLEGKESVLSQVVGEKNHQSVHIKGELPVIKAEVEIYQIGDTMYRRDTTSKGWLKVPAKGRVAFEQLIAEINPLGSFNFSQIIEVKYAGKEKIGGKTCRVYEVMARGENKFLELYWQDFNYKLWIDRNEGIIRKAEVSAEHRSNSQHLLNISILLSDFNENIEIKEPKVGQ</sequence>